<dbReference type="InterPro" id="IPR050268">
    <property type="entry name" value="NADH-dep_flavin_reductase"/>
</dbReference>
<gene>
    <name evidence="3" type="ORF">E1956_42045</name>
</gene>
<dbReference type="SMART" id="SM00903">
    <property type="entry name" value="Flavin_Reduct"/>
    <property type="match status" value="1"/>
</dbReference>
<dbReference type="RefSeq" id="WP_134759346.1">
    <property type="nucleotide sequence ID" value="NZ_CP038151.1"/>
</dbReference>
<keyword evidence="4" id="KW-1185">Reference proteome</keyword>
<feature type="domain" description="Flavin reductase like" evidence="2">
    <location>
        <begin position="13"/>
        <end position="162"/>
    </location>
</feature>
<dbReference type="InterPro" id="IPR012349">
    <property type="entry name" value="Split_barrel_FMN-bd"/>
</dbReference>
<dbReference type="SUPFAM" id="SSF50475">
    <property type="entry name" value="FMN-binding split barrel"/>
    <property type="match status" value="1"/>
</dbReference>
<dbReference type="EMBL" id="CP038151">
    <property type="protein sequence ID" value="QBR03690.1"/>
    <property type="molecule type" value="Genomic_DNA"/>
</dbReference>
<evidence type="ECO:0000313" key="4">
    <source>
        <dbReference type="Proteomes" id="UP000295727"/>
    </source>
</evidence>
<evidence type="ECO:0000259" key="2">
    <source>
        <dbReference type="SMART" id="SM00903"/>
    </source>
</evidence>
<protein>
    <submittedName>
        <fullName evidence="3">Flavin reductase</fullName>
    </submittedName>
</protein>
<dbReference type="OrthoDB" id="8525727at2"/>
<dbReference type="AlphaFoldDB" id="A0A4P7D913"/>
<dbReference type="InterPro" id="IPR002563">
    <property type="entry name" value="Flavin_Rdtase-like_dom"/>
</dbReference>
<dbReference type="PANTHER" id="PTHR30466:SF1">
    <property type="entry name" value="FMN REDUCTASE (NADH) RUTF"/>
    <property type="match status" value="1"/>
</dbReference>
<evidence type="ECO:0000256" key="1">
    <source>
        <dbReference type="ARBA" id="ARBA00023002"/>
    </source>
</evidence>
<sequence>MKEELESAFRSAMRQYAASVNIVTCCTHGTWYGMTATAITSLCADPPSLLLCINRDNNFHAAISEASEFCVNLLATQHQEISVAFSRTVTNPLEKFSTGRWNCDSDGIPYLADSPVNIFCDIASNFSFGTHDIVVGTCKRILGSEHTGKSSPLLYTNGQYTSVSEVP</sequence>
<dbReference type="GO" id="GO:0010181">
    <property type="term" value="F:FMN binding"/>
    <property type="evidence" value="ECO:0007669"/>
    <property type="project" value="InterPro"/>
</dbReference>
<organism evidence="3 4">
    <name type="scientific">Paraburkholderia pallida</name>
    <dbReference type="NCBI Taxonomy" id="2547399"/>
    <lineage>
        <taxon>Bacteria</taxon>
        <taxon>Pseudomonadati</taxon>
        <taxon>Pseudomonadota</taxon>
        <taxon>Betaproteobacteria</taxon>
        <taxon>Burkholderiales</taxon>
        <taxon>Burkholderiaceae</taxon>
        <taxon>Paraburkholderia</taxon>
    </lineage>
</organism>
<dbReference type="Gene3D" id="2.30.110.10">
    <property type="entry name" value="Electron Transport, Fmn-binding Protein, Chain A"/>
    <property type="match status" value="1"/>
</dbReference>
<dbReference type="PANTHER" id="PTHR30466">
    <property type="entry name" value="FLAVIN REDUCTASE"/>
    <property type="match status" value="1"/>
</dbReference>
<dbReference type="KEGG" id="ppai:E1956_42045"/>
<dbReference type="Proteomes" id="UP000295727">
    <property type="component" value="Chromosome 4"/>
</dbReference>
<evidence type="ECO:0000313" key="3">
    <source>
        <dbReference type="EMBL" id="QBR03690.1"/>
    </source>
</evidence>
<proteinExistence type="predicted"/>
<dbReference type="GO" id="GO:0042602">
    <property type="term" value="F:riboflavin reductase (NADPH) activity"/>
    <property type="evidence" value="ECO:0007669"/>
    <property type="project" value="TreeGrafter"/>
</dbReference>
<accession>A0A4P7D913</accession>
<reference evidence="3 4" key="1">
    <citation type="submission" date="2019-03" db="EMBL/GenBank/DDBJ databases">
        <title>Paraburkholderia sp. 7MH5, isolated from subtropical forest soil.</title>
        <authorList>
            <person name="Gao Z.-H."/>
            <person name="Qiu L.-H."/>
        </authorList>
    </citation>
    <scope>NUCLEOTIDE SEQUENCE [LARGE SCALE GENOMIC DNA]</scope>
    <source>
        <strain evidence="3 4">7MH5</strain>
    </source>
</reference>
<name>A0A4P7D913_9BURK</name>
<keyword evidence="1" id="KW-0560">Oxidoreductase</keyword>
<dbReference type="Pfam" id="PF01613">
    <property type="entry name" value="Flavin_Reduct"/>
    <property type="match status" value="1"/>
</dbReference>